<dbReference type="Proteomes" id="UP000002064">
    <property type="component" value="Chromosome"/>
</dbReference>
<evidence type="ECO:0000313" key="2">
    <source>
        <dbReference type="Proteomes" id="UP000002064"/>
    </source>
</evidence>
<protein>
    <submittedName>
        <fullName evidence="1">Uncharacterized protein</fullName>
    </submittedName>
</protein>
<organism evidence="1 2">
    <name type="scientific">Thermoanaerobacter mathranii subsp. mathranii (strain DSM 11426 / CCUG 53645 / CIP 108742 / A3)</name>
    <dbReference type="NCBI Taxonomy" id="583358"/>
    <lineage>
        <taxon>Bacteria</taxon>
        <taxon>Bacillati</taxon>
        <taxon>Bacillota</taxon>
        <taxon>Clostridia</taxon>
        <taxon>Thermoanaerobacterales</taxon>
        <taxon>Thermoanaerobacteraceae</taxon>
        <taxon>Thermoanaerobacter</taxon>
    </lineage>
</organism>
<sequence length="32" mass="3579">MLIIEEAKYHIPVGGEPNFVCGCFVSPVRIIF</sequence>
<keyword evidence="2" id="KW-1185">Reference proteome</keyword>
<name>A0ABM5LSB3_THEM3</name>
<gene>
    <name evidence="1" type="ordered locus">Tmath_1977</name>
</gene>
<proteinExistence type="predicted"/>
<reference evidence="1 2" key="1">
    <citation type="submission" date="2010-05" db="EMBL/GenBank/DDBJ databases">
        <title>Complete sequence of Thermoanaerobacter mathranii subsp. mathranii mathranii str. A3.</title>
        <authorList>
            <consortium name="US DOE Joint Genome Institute"/>
            <person name="Lucas S."/>
            <person name="Copeland A."/>
            <person name="Lapidus A."/>
            <person name="Cheng J.-F."/>
            <person name="Bruce D."/>
            <person name="Goodwin L."/>
            <person name="Pitluck S."/>
            <person name="Held B."/>
            <person name="Detter J.C."/>
            <person name="Han C."/>
            <person name="Tapia R."/>
            <person name="Land M."/>
            <person name="Hauser L."/>
            <person name="Kyrpides N."/>
            <person name="Mikhailova N."/>
            <person name="Zhou J."/>
            <person name="Hemme C."/>
            <person name="Woyke T."/>
        </authorList>
    </citation>
    <scope>NUCLEOTIDE SEQUENCE [LARGE SCALE GENOMIC DNA]</scope>
    <source>
        <strain evidence="1 2">A3</strain>
    </source>
</reference>
<accession>A0ABM5LSB3</accession>
<dbReference type="EMBL" id="CP002032">
    <property type="protein sequence ID" value="ADH61663.1"/>
    <property type="molecule type" value="Genomic_DNA"/>
</dbReference>
<evidence type="ECO:0000313" key="1">
    <source>
        <dbReference type="EMBL" id="ADH61663.1"/>
    </source>
</evidence>